<evidence type="ECO:0000259" key="10">
    <source>
        <dbReference type="PROSITE" id="PS50014"/>
    </source>
</evidence>
<dbReference type="Pfam" id="PF00439">
    <property type="entry name" value="Bromodomain"/>
    <property type="match status" value="1"/>
</dbReference>
<dbReference type="SMART" id="SM00297">
    <property type="entry name" value="BROMO"/>
    <property type="match status" value="1"/>
</dbReference>
<feature type="compositionally biased region" description="Polar residues" evidence="9">
    <location>
        <begin position="281"/>
        <end position="294"/>
    </location>
</feature>
<dbReference type="eggNOG" id="KOG2177">
    <property type="taxonomic scope" value="Eukaryota"/>
</dbReference>
<dbReference type="InterPro" id="IPR004865">
    <property type="entry name" value="HSR_dom"/>
</dbReference>
<feature type="region of interest" description="Disordered" evidence="9">
    <location>
        <begin position="238"/>
        <end position="340"/>
    </location>
</feature>
<dbReference type="EMBL" id="AAQR03030281">
    <property type="status" value="NOT_ANNOTATED_CDS"/>
    <property type="molecule type" value="Genomic_DNA"/>
</dbReference>
<evidence type="ECO:0000256" key="6">
    <source>
        <dbReference type="ARBA" id="ARBA00023125"/>
    </source>
</evidence>
<dbReference type="CDD" id="cd05501">
    <property type="entry name" value="Bromo_SP100C_like"/>
    <property type="match status" value="1"/>
</dbReference>
<dbReference type="SMART" id="SM00249">
    <property type="entry name" value="PHD"/>
    <property type="match status" value="1"/>
</dbReference>
<feature type="domain" description="PHD-type" evidence="11">
    <location>
        <begin position="646"/>
        <end position="692"/>
    </location>
</feature>
<dbReference type="InterPro" id="IPR030411">
    <property type="entry name" value="Sp140_Bromo"/>
</dbReference>
<dbReference type="EMBL" id="AAQR03030279">
    <property type="status" value="NOT_ANNOTATED_CDS"/>
    <property type="molecule type" value="Genomic_DNA"/>
</dbReference>
<dbReference type="InterPro" id="IPR036427">
    <property type="entry name" value="Bromodomain-like_sf"/>
</dbReference>
<dbReference type="InterPro" id="IPR001965">
    <property type="entry name" value="Znf_PHD"/>
</dbReference>
<evidence type="ECO:0000259" key="11">
    <source>
        <dbReference type="PROSITE" id="PS50016"/>
    </source>
</evidence>
<dbReference type="Gene3D" id="1.20.920.10">
    <property type="entry name" value="Bromodomain-like"/>
    <property type="match status" value="1"/>
</dbReference>
<feature type="region of interest" description="Disordered" evidence="9">
    <location>
        <begin position="501"/>
        <end position="529"/>
    </location>
</feature>
<proteinExistence type="predicted"/>
<dbReference type="GO" id="GO:0003677">
    <property type="term" value="F:DNA binding"/>
    <property type="evidence" value="ECO:0007669"/>
    <property type="project" value="UniProtKB-KW"/>
</dbReference>
<evidence type="ECO:0000256" key="8">
    <source>
        <dbReference type="PROSITE-ProRule" id="PRU00146"/>
    </source>
</evidence>
<feature type="domain" description="SAND" evidence="12">
    <location>
        <begin position="534"/>
        <end position="616"/>
    </location>
</feature>
<name>H0XXP5_OTOGA</name>
<dbReference type="GO" id="GO:0005739">
    <property type="term" value="C:mitochondrion"/>
    <property type="evidence" value="ECO:0007669"/>
    <property type="project" value="Ensembl"/>
</dbReference>
<reference evidence="14" key="2">
    <citation type="submission" date="2025-08" db="UniProtKB">
        <authorList>
            <consortium name="Ensembl"/>
        </authorList>
    </citation>
    <scope>IDENTIFICATION</scope>
</reference>
<keyword evidence="1" id="KW-0597">Phosphoprotein</keyword>
<feature type="region of interest" description="Disordered" evidence="9">
    <location>
        <begin position="372"/>
        <end position="408"/>
    </location>
</feature>
<feature type="compositionally biased region" description="Basic residues" evidence="9">
    <location>
        <begin position="258"/>
        <end position="271"/>
    </location>
</feature>
<dbReference type="EMBL" id="AAQR03030282">
    <property type="status" value="NOT_ANNOTATED_CDS"/>
    <property type="molecule type" value="Genomic_DNA"/>
</dbReference>
<dbReference type="PROSITE" id="PS01359">
    <property type="entry name" value="ZF_PHD_1"/>
    <property type="match status" value="1"/>
</dbReference>
<dbReference type="GO" id="GO:0001650">
    <property type="term" value="C:fibrillar center"/>
    <property type="evidence" value="ECO:0007669"/>
    <property type="project" value="Ensembl"/>
</dbReference>
<evidence type="ECO:0000256" key="1">
    <source>
        <dbReference type="ARBA" id="ARBA00022553"/>
    </source>
</evidence>
<evidence type="ECO:0000256" key="3">
    <source>
        <dbReference type="ARBA" id="ARBA00022771"/>
    </source>
</evidence>
<dbReference type="SUPFAM" id="SSF47370">
    <property type="entry name" value="Bromodomain"/>
    <property type="match status" value="1"/>
</dbReference>
<dbReference type="PROSITE" id="PS50016">
    <property type="entry name" value="ZF_PHD_2"/>
    <property type="match status" value="1"/>
</dbReference>
<keyword evidence="6" id="KW-0238">DNA-binding</keyword>
<protein>
    <submittedName>
        <fullName evidence="14">SP140 nuclear body protein</fullName>
    </submittedName>
</protein>
<evidence type="ECO:0000256" key="2">
    <source>
        <dbReference type="ARBA" id="ARBA00022723"/>
    </source>
</evidence>
<dbReference type="InterPro" id="IPR000770">
    <property type="entry name" value="SAND_dom"/>
</dbReference>
<feature type="domain" description="Bromo" evidence="10">
    <location>
        <begin position="751"/>
        <end position="785"/>
    </location>
</feature>
<feature type="compositionally biased region" description="Basic residues" evidence="9">
    <location>
        <begin position="451"/>
        <end position="472"/>
    </location>
</feature>
<evidence type="ECO:0000259" key="12">
    <source>
        <dbReference type="PROSITE" id="PS50864"/>
    </source>
</evidence>
<dbReference type="SUPFAM" id="SSF57903">
    <property type="entry name" value="FYVE/PHD zinc finger"/>
    <property type="match status" value="1"/>
</dbReference>
<evidence type="ECO:0000313" key="15">
    <source>
        <dbReference type="Proteomes" id="UP000005225"/>
    </source>
</evidence>
<dbReference type="EMBL" id="AAQR03030280">
    <property type="status" value="NOT_ANNOTATED_CDS"/>
    <property type="molecule type" value="Genomic_DNA"/>
</dbReference>
<dbReference type="PROSITE" id="PS50864">
    <property type="entry name" value="SAND"/>
    <property type="match status" value="1"/>
</dbReference>
<dbReference type="InterPro" id="IPR011011">
    <property type="entry name" value="Znf_FYVE_PHD"/>
</dbReference>
<dbReference type="InParanoid" id="H0XXP5"/>
<dbReference type="GO" id="GO:0000981">
    <property type="term" value="F:DNA-binding transcription factor activity, RNA polymerase II-specific"/>
    <property type="evidence" value="ECO:0007669"/>
    <property type="project" value="TreeGrafter"/>
</dbReference>
<dbReference type="FunFam" id="3.30.40.10:FF:000294">
    <property type="entry name" value="Nuclear autoantigen Sp-100"/>
    <property type="match status" value="1"/>
</dbReference>
<evidence type="ECO:0000256" key="4">
    <source>
        <dbReference type="ARBA" id="ARBA00022833"/>
    </source>
</evidence>
<evidence type="ECO:0000256" key="9">
    <source>
        <dbReference type="SAM" id="MobiDB-lite"/>
    </source>
</evidence>
<keyword evidence="15" id="KW-1185">Reference proteome</keyword>
<dbReference type="Proteomes" id="UP000005225">
    <property type="component" value="Unassembled WGS sequence"/>
</dbReference>
<dbReference type="FunFam" id="1.20.920.10:FF:000028">
    <property type="entry name" value="Nuclear autoantigen Sp-100"/>
    <property type="match status" value="1"/>
</dbReference>
<dbReference type="PANTHER" id="PTHR46386:SF8">
    <property type="entry name" value="NUCLEAR BODY PROTEIN SP140"/>
    <property type="match status" value="1"/>
</dbReference>
<dbReference type="Gene3D" id="3.10.390.10">
    <property type="entry name" value="SAND domain-like"/>
    <property type="match status" value="1"/>
</dbReference>
<feature type="region of interest" description="Disordered" evidence="9">
    <location>
        <begin position="134"/>
        <end position="154"/>
    </location>
</feature>
<dbReference type="InterPro" id="IPR019787">
    <property type="entry name" value="Znf_PHD-finger"/>
</dbReference>
<accession>H0XXP5</accession>
<evidence type="ECO:0000256" key="7">
    <source>
        <dbReference type="PROSITE-ProRule" id="PRU00035"/>
    </source>
</evidence>
<dbReference type="OMA" id="LGNSDEC"/>
<dbReference type="InterPro" id="IPR001487">
    <property type="entry name" value="Bromodomain"/>
</dbReference>
<dbReference type="EMBL" id="AAQR03030283">
    <property type="status" value="NOT_ANNOTATED_CDS"/>
    <property type="molecule type" value="Genomic_DNA"/>
</dbReference>
<feature type="compositionally biased region" description="Acidic residues" evidence="9">
    <location>
        <begin position="395"/>
        <end position="404"/>
    </location>
</feature>
<dbReference type="InterPro" id="IPR043563">
    <property type="entry name" value="Sp110/Sp140/Sp140L-like"/>
</dbReference>
<evidence type="ECO:0000259" key="13">
    <source>
        <dbReference type="PROSITE" id="PS51414"/>
    </source>
</evidence>
<dbReference type="PROSITE" id="PS50014">
    <property type="entry name" value="BROMODOMAIN_2"/>
    <property type="match status" value="1"/>
</dbReference>
<keyword evidence="4" id="KW-0862">Zinc</keyword>
<feature type="compositionally biased region" description="Acidic residues" evidence="9">
    <location>
        <begin position="372"/>
        <end position="384"/>
    </location>
</feature>
<dbReference type="Pfam" id="PF01342">
    <property type="entry name" value="SAND"/>
    <property type="match status" value="1"/>
</dbReference>
<dbReference type="CDD" id="cd15626">
    <property type="entry name" value="PHD_SP110_140"/>
    <property type="match status" value="1"/>
</dbReference>
<dbReference type="InterPro" id="IPR013083">
    <property type="entry name" value="Znf_RING/FYVE/PHD"/>
</dbReference>
<dbReference type="Pfam" id="PF00628">
    <property type="entry name" value="PHD"/>
    <property type="match status" value="1"/>
</dbReference>
<dbReference type="STRING" id="30611.ENSOGAP00000020888"/>
<dbReference type="FunCoup" id="H0XXP5">
    <property type="interactions" value="617"/>
</dbReference>
<dbReference type="GeneTree" id="ENSGT00940000162129"/>
<keyword evidence="2" id="KW-0479">Metal-binding</keyword>
<dbReference type="InterPro" id="IPR010919">
    <property type="entry name" value="SAND-like_dom_sf"/>
</dbReference>
<evidence type="ECO:0000256" key="5">
    <source>
        <dbReference type="ARBA" id="ARBA00023117"/>
    </source>
</evidence>
<organism evidence="14 15">
    <name type="scientific">Otolemur garnettii</name>
    <name type="common">Small-eared galago</name>
    <name type="synonym">Garnett's greater bushbaby</name>
    <dbReference type="NCBI Taxonomy" id="30611"/>
    <lineage>
        <taxon>Eukaryota</taxon>
        <taxon>Metazoa</taxon>
        <taxon>Chordata</taxon>
        <taxon>Craniata</taxon>
        <taxon>Vertebrata</taxon>
        <taxon>Euteleostomi</taxon>
        <taxon>Mammalia</taxon>
        <taxon>Eutheria</taxon>
        <taxon>Euarchontoglires</taxon>
        <taxon>Primates</taxon>
        <taxon>Strepsirrhini</taxon>
        <taxon>Lorisiformes</taxon>
        <taxon>Galagidae</taxon>
        <taxon>Otolemur</taxon>
    </lineage>
</organism>
<dbReference type="HOGENOM" id="CLU_015844_1_0_1"/>
<feature type="compositionally biased region" description="Polar residues" evidence="9">
    <location>
        <begin position="429"/>
        <end position="449"/>
    </location>
</feature>
<dbReference type="InterPro" id="IPR019786">
    <property type="entry name" value="Zinc_finger_PHD-type_CS"/>
</dbReference>
<dbReference type="AlphaFoldDB" id="H0XXP5"/>
<dbReference type="Gene3D" id="3.30.40.10">
    <property type="entry name" value="Zinc/RING finger domain, C3HC4 (zinc finger)"/>
    <property type="match status" value="1"/>
</dbReference>
<feature type="domain" description="HSR" evidence="13">
    <location>
        <begin position="3"/>
        <end position="119"/>
    </location>
</feature>
<dbReference type="PROSITE" id="PS51414">
    <property type="entry name" value="HSR"/>
    <property type="match status" value="1"/>
</dbReference>
<dbReference type="Pfam" id="PF03172">
    <property type="entry name" value="HSR"/>
    <property type="match status" value="1"/>
</dbReference>
<reference evidence="14" key="3">
    <citation type="submission" date="2025-09" db="UniProtKB">
        <authorList>
            <consortium name="Ensembl"/>
        </authorList>
    </citation>
    <scope>IDENTIFICATION</scope>
</reference>
<evidence type="ECO:0000313" key="14">
    <source>
        <dbReference type="Ensembl" id="ENSOGAP00000020888.1"/>
    </source>
</evidence>
<keyword evidence="3 8" id="KW-0863">Zinc-finger</keyword>
<keyword evidence="5 7" id="KW-0103">Bromodomain</keyword>
<sequence>RMDTDSQNTDNKDLDELIFPQLLLKHFRENKVEIATAITQPFPFLMSLRDRAFISQTMFENFQEACRNLIPVPRVMYDVLSELERTFDPSLLETLFSKVNLKAYPDLNEIFRSFQKVWDALICEHHTLNLKRENDDEEEPHIHSFQDRRDSNAYPEMHDVEEPQEALRSPPRCGPGKEGCHFLVSLWFPGRDARETLKLLPGGGGCWKLTPQTDGEESEEIPRLLPYDREGRFQINGRVDQSMSYQEATGMWEGEKRGRNRPVKRNKSRPKVPREADRQQAQKSCNTATPQMTNEELDKVLSLLPSEGEEGGNTCLEMCDGKEPQEASSPPPTCGPENRCLTAEDGFARQMTNEEEPEEVPRQLVLEGEVSGELEDQQTDEEGGSDQHTSRLPCDDEPGAEQPEDGNGKCSCVMCFTKDVPEDPEARTATGQPRGSRDTVITGNNSTLGQPRRKRRRKKGHSWSRIKRRRYKPIQQNENDKADGQLVSSKNNMTHQPLAKLKVRKRRRRRKCFTRRDRAPRKRGRARASRIPRDPTMDFQAPLLTVTCGEAKGTLHKKKLKQGYQLYKCLHCEDGRNLSPIAVKVKWEKSLQRKNSMTTRTVAEAVLWIFQGGMLPHPSRVYNGRKKRRILKSHDTNSDDPSLGNMDECEVCRDGGFLYCCDTCSRAFHEDCHIPPVEIEQNPWSCIFCSMKEFPEDQQCYQEFEILEKQMGPEEQLKCEFLLLKVYCCSESSFFAKIPYYYYLGEACQGLKEPMWLNKIKKKLHEKGYPRVEGFVQDMRLIFQNHRASYKYNNFGQMGFRLEAEFEKNFKEMFAIQEKDENS</sequence>
<reference evidence="15" key="1">
    <citation type="submission" date="2011-03" db="EMBL/GenBank/DDBJ databases">
        <title>Version 3 of the genome sequence of Otolemur garnettii (Bushbaby).</title>
        <authorList>
            <consortium name="The Broad Institute Genome Sequencing Platform"/>
            <person name="Di Palma F."/>
            <person name="Johnson J."/>
            <person name="Lander E.S."/>
            <person name="Lindblad-Toh K."/>
            <person name="Jaffe D.B."/>
            <person name="Gnerre S."/>
            <person name="MacCallum I."/>
            <person name="Przybylski D."/>
            <person name="Ribeiro F.J."/>
            <person name="Burton J.N."/>
            <person name="Walker B.J."/>
            <person name="Sharpe T."/>
            <person name="Hall G."/>
        </authorList>
    </citation>
    <scope>NUCLEOTIDE SEQUENCE [LARGE SCALE GENOMIC DNA]</scope>
</reference>
<dbReference type="EMBL" id="AAQR03030278">
    <property type="status" value="NOT_ANNOTATED_CDS"/>
    <property type="molecule type" value="Genomic_DNA"/>
</dbReference>
<dbReference type="GO" id="GO:0008270">
    <property type="term" value="F:zinc ion binding"/>
    <property type="evidence" value="ECO:0007669"/>
    <property type="project" value="UniProtKB-KW"/>
</dbReference>
<dbReference type="PANTHER" id="PTHR46386">
    <property type="entry name" value="NUCLEAR BODY PROTEIN SP140"/>
    <property type="match status" value="1"/>
</dbReference>
<dbReference type="EMBL" id="AAQR03030284">
    <property type="status" value="NOT_ANNOTATED_CDS"/>
    <property type="molecule type" value="Genomic_DNA"/>
</dbReference>
<feature type="region of interest" description="Disordered" evidence="9">
    <location>
        <begin position="423"/>
        <end position="488"/>
    </location>
</feature>
<dbReference type="SUPFAM" id="SSF63763">
    <property type="entry name" value="SAND domain-like"/>
    <property type="match status" value="1"/>
</dbReference>
<dbReference type="Ensembl" id="ENSOGAT00000029723.1">
    <property type="protein sequence ID" value="ENSOGAP00000020888.1"/>
    <property type="gene ID" value="ENSOGAG00000030726.1"/>
</dbReference>